<comment type="caution">
    <text evidence="1">The sequence shown here is derived from an EMBL/GenBank/DDBJ whole genome shotgun (WGS) entry which is preliminary data.</text>
</comment>
<name>C0EK03_NEIFL</name>
<dbReference type="Proteomes" id="UP000004457">
    <property type="component" value="Unassembled WGS sequence"/>
</dbReference>
<evidence type="ECO:0000313" key="2">
    <source>
        <dbReference type="Proteomes" id="UP000004457"/>
    </source>
</evidence>
<proteinExistence type="predicted"/>
<protein>
    <submittedName>
        <fullName evidence="1">Uncharacterized protein</fullName>
    </submittedName>
</protein>
<evidence type="ECO:0000313" key="1">
    <source>
        <dbReference type="EMBL" id="EEG34627.1"/>
    </source>
</evidence>
<sequence length="48" mass="5542">MVGAFCNYQNVLNHTEGRLKCIVSKTLAAFEIPFYSWIFSDGLYSFFI</sequence>
<accession>C0EK03</accession>
<dbReference type="EMBL" id="ACEN01000005">
    <property type="protein sequence ID" value="EEG34627.1"/>
    <property type="molecule type" value="Genomic_DNA"/>
</dbReference>
<keyword evidence="2" id="KW-1185">Reference proteome</keyword>
<gene>
    <name evidence="1" type="ORF">NEIFLAOT_00243</name>
</gene>
<dbReference type="AlphaFoldDB" id="C0EK03"/>
<organism evidence="1 2">
    <name type="scientific">Neisseria flavescens NRL30031/H210</name>
    <dbReference type="NCBI Taxonomy" id="546264"/>
    <lineage>
        <taxon>Bacteria</taxon>
        <taxon>Pseudomonadati</taxon>
        <taxon>Pseudomonadota</taxon>
        <taxon>Betaproteobacteria</taxon>
        <taxon>Neisseriales</taxon>
        <taxon>Neisseriaceae</taxon>
        <taxon>Neisseria</taxon>
    </lineage>
</organism>
<reference evidence="1 2" key="1">
    <citation type="submission" date="2009-01" db="EMBL/GenBank/DDBJ databases">
        <authorList>
            <person name="Fulton L."/>
            <person name="Clifton S."/>
            <person name="Chinwalla A.T."/>
            <person name="Mitreva M."/>
            <person name="Sodergren E."/>
            <person name="Weinstock G."/>
            <person name="Clifton S."/>
            <person name="Dooling D.J."/>
            <person name="Fulton B."/>
            <person name="Minx P."/>
            <person name="Pepin K.H."/>
            <person name="Johnson M."/>
            <person name="Bhonagiri V."/>
            <person name="Nash W.E."/>
            <person name="Mardis E.R."/>
            <person name="Wilson R.K."/>
        </authorList>
    </citation>
    <scope>NUCLEOTIDE SEQUENCE [LARGE SCALE GENOMIC DNA]</scope>
    <source>
        <strain evidence="1 2">NRL30031/H210</strain>
    </source>
</reference>